<dbReference type="GO" id="GO:0017004">
    <property type="term" value="P:cytochrome complex assembly"/>
    <property type="evidence" value="ECO:0007669"/>
    <property type="project" value="UniProtKB-KW"/>
</dbReference>
<name>A0A840Y7J8_9SPHN</name>
<proteinExistence type="predicted"/>
<keyword evidence="4" id="KW-0676">Redox-active center</keyword>
<dbReference type="AlphaFoldDB" id="A0A840Y7J8"/>
<accession>A0A840Y7J8</accession>
<evidence type="ECO:0000256" key="4">
    <source>
        <dbReference type="ARBA" id="ARBA00023284"/>
    </source>
</evidence>
<dbReference type="PANTHER" id="PTHR42852:SF6">
    <property type="entry name" value="THIOL:DISULFIDE INTERCHANGE PROTEIN DSBE"/>
    <property type="match status" value="1"/>
</dbReference>
<dbReference type="InterPro" id="IPR050553">
    <property type="entry name" value="Thioredoxin_ResA/DsbE_sf"/>
</dbReference>
<dbReference type="EMBL" id="JACIJF010000001">
    <property type="protein sequence ID" value="MBB5708834.1"/>
    <property type="molecule type" value="Genomic_DNA"/>
</dbReference>
<reference evidence="6 7" key="1">
    <citation type="submission" date="2020-08" db="EMBL/GenBank/DDBJ databases">
        <title>Genomic Encyclopedia of Type Strains, Phase IV (KMG-IV): sequencing the most valuable type-strain genomes for metagenomic binning, comparative biology and taxonomic classification.</title>
        <authorList>
            <person name="Goeker M."/>
        </authorList>
    </citation>
    <scope>NUCLEOTIDE SEQUENCE [LARGE SCALE GENOMIC DNA]</scope>
    <source>
        <strain evidence="6 7">DSM 26736</strain>
    </source>
</reference>
<evidence type="ECO:0000256" key="2">
    <source>
        <dbReference type="ARBA" id="ARBA00022748"/>
    </source>
</evidence>
<evidence type="ECO:0000313" key="6">
    <source>
        <dbReference type="EMBL" id="MBB5708834.1"/>
    </source>
</evidence>
<comment type="subcellular location">
    <subcellularLocation>
        <location evidence="1">Cell envelope</location>
    </subcellularLocation>
</comment>
<comment type="caution">
    <text evidence="6">The sequence shown here is derived from an EMBL/GenBank/DDBJ whole genome shotgun (WGS) entry which is preliminary data.</text>
</comment>
<protein>
    <submittedName>
        <fullName evidence="6">Cytochrome c biogenesis protein CcmG/thiol:disulfide interchange protein DsbE</fullName>
    </submittedName>
</protein>
<dbReference type="GO" id="GO:0016491">
    <property type="term" value="F:oxidoreductase activity"/>
    <property type="evidence" value="ECO:0007669"/>
    <property type="project" value="InterPro"/>
</dbReference>
<keyword evidence="2" id="KW-0201">Cytochrome c-type biogenesis</keyword>
<dbReference type="PROSITE" id="PS51352">
    <property type="entry name" value="THIOREDOXIN_2"/>
    <property type="match status" value="1"/>
</dbReference>
<dbReference type="GO" id="GO:0030313">
    <property type="term" value="C:cell envelope"/>
    <property type="evidence" value="ECO:0007669"/>
    <property type="project" value="UniProtKB-SubCell"/>
</dbReference>
<organism evidence="6 7">
    <name type="scientific">Sphingomonas xinjiangensis</name>
    <dbReference type="NCBI Taxonomy" id="643568"/>
    <lineage>
        <taxon>Bacteria</taxon>
        <taxon>Pseudomonadati</taxon>
        <taxon>Pseudomonadota</taxon>
        <taxon>Alphaproteobacteria</taxon>
        <taxon>Sphingomonadales</taxon>
        <taxon>Sphingomonadaceae</taxon>
        <taxon>Sphingomonas</taxon>
    </lineage>
</organism>
<dbReference type="InterPro" id="IPR013766">
    <property type="entry name" value="Thioredoxin_domain"/>
</dbReference>
<dbReference type="InterPro" id="IPR013740">
    <property type="entry name" value="Redoxin"/>
</dbReference>
<evidence type="ECO:0000313" key="7">
    <source>
        <dbReference type="Proteomes" id="UP000527143"/>
    </source>
</evidence>
<dbReference type="Pfam" id="PF08534">
    <property type="entry name" value="Redoxin"/>
    <property type="match status" value="1"/>
</dbReference>
<dbReference type="SUPFAM" id="SSF52833">
    <property type="entry name" value="Thioredoxin-like"/>
    <property type="match status" value="1"/>
</dbReference>
<keyword evidence="7" id="KW-1185">Reference proteome</keyword>
<feature type="domain" description="Thioredoxin" evidence="5">
    <location>
        <begin position="35"/>
        <end position="173"/>
    </location>
</feature>
<sequence length="175" mass="18996">MRRLLIWTPLALFAIVFAVVASGLLKPGDRLVHSAMVGKPLPQLNLPPITSDKPGIATADFGRGKPRLLNIFASWCIPCIAEAPQLMKLRKAGVEIDAVAIRDTHDGVQAFLQQYGDPYARIGDDKASTAQLALGSSGVPETFVIDAHGRITYQHIGDVREEHIPELLAQLEKAK</sequence>
<dbReference type="RefSeq" id="WP_184083062.1">
    <property type="nucleotide sequence ID" value="NZ_JACIJF010000001.1"/>
</dbReference>
<dbReference type="Gene3D" id="3.40.30.10">
    <property type="entry name" value="Glutaredoxin"/>
    <property type="match status" value="1"/>
</dbReference>
<dbReference type="InterPro" id="IPR036249">
    <property type="entry name" value="Thioredoxin-like_sf"/>
</dbReference>
<gene>
    <name evidence="6" type="ORF">FHT02_000040</name>
</gene>
<evidence type="ECO:0000259" key="5">
    <source>
        <dbReference type="PROSITE" id="PS51352"/>
    </source>
</evidence>
<evidence type="ECO:0000256" key="3">
    <source>
        <dbReference type="ARBA" id="ARBA00023157"/>
    </source>
</evidence>
<keyword evidence="3" id="KW-1015">Disulfide bond</keyword>
<evidence type="ECO:0000256" key="1">
    <source>
        <dbReference type="ARBA" id="ARBA00004196"/>
    </source>
</evidence>
<dbReference type="Proteomes" id="UP000527143">
    <property type="component" value="Unassembled WGS sequence"/>
</dbReference>
<dbReference type="PANTHER" id="PTHR42852">
    <property type="entry name" value="THIOL:DISULFIDE INTERCHANGE PROTEIN DSBE"/>
    <property type="match status" value="1"/>
</dbReference>